<dbReference type="PROSITE" id="PS51935">
    <property type="entry name" value="NLPC_P60"/>
    <property type="match status" value="1"/>
</dbReference>
<dbReference type="InterPro" id="IPR051202">
    <property type="entry name" value="Peptidase_C40"/>
</dbReference>
<comment type="similarity">
    <text evidence="1">Belongs to the peptidase C40 family.</text>
</comment>
<dbReference type="PANTHER" id="PTHR47053">
    <property type="entry name" value="MUREIN DD-ENDOPEPTIDASE MEPH-RELATED"/>
    <property type="match status" value="1"/>
</dbReference>
<evidence type="ECO:0000256" key="2">
    <source>
        <dbReference type="ARBA" id="ARBA00022670"/>
    </source>
</evidence>
<evidence type="ECO:0000259" key="6">
    <source>
        <dbReference type="PROSITE" id="PS51935"/>
    </source>
</evidence>
<organism evidence="7 8">
    <name type="scientific">Stenotrophomonas pictorum JCM 9942</name>
    <dbReference type="NCBI Taxonomy" id="1236960"/>
    <lineage>
        <taxon>Bacteria</taxon>
        <taxon>Pseudomonadati</taxon>
        <taxon>Pseudomonadota</taxon>
        <taxon>Gammaproteobacteria</taxon>
        <taxon>Lysobacterales</taxon>
        <taxon>Lysobacteraceae</taxon>
        <taxon>Stenotrophomonas</taxon>
    </lineage>
</organism>
<dbReference type="Gene3D" id="3.90.1720.10">
    <property type="entry name" value="endopeptidase domain like (from Nostoc punctiforme)"/>
    <property type="match status" value="1"/>
</dbReference>
<dbReference type="Pfam" id="PF00877">
    <property type="entry name" value="NLPC_P60"/>
    <property type="match status" value="1"/>
</dbReference>
<name>A0A0R0AY87_9GAMM</name>
<feature type="signal peptide" evidence="5">
    <location>
        <begin position="1"/>
        <end position="20"/>
    </location>
</feature>
<evidence type="ECO:0000256" key="1">
    <source>
        <dbReference type="ARBA" id="ARBA00007074"/>
    </source>
</evidence>
<feature type="chain" id="PRO_5006391516" description="NlpC/P60 domain-containing protein" evidence="5">
    <location>
        <begin position="21"/>
        <end position="231"/>
    </location>
</feature>
<dbReference type="SUPFAM" id="SSF54001">
    <property type="entry name" value="Cysteine proteinases"/>
    <property type="match status" value="1"/>
</dbReference>
<evidence type="ECO:0000256" key="5">
    <source>
        <dbReference type="SAM" id="SignalP"/>
    </source>
</evidence>
<comment type="caution">
    <text evidence="7">The sequence shown here is derived from an EMBL/GenBank/DDBJ whole genome shotgun (WGS) entry which is preliminary data.</text>
</comment>
<dbReference type="InterPro" id="IPR000064">
    <property type="entry name" value="NLP_P60_dom"/>
</dbReference>
<evidence type="ECO:0000256" key="3">
    <source>
        <dbReference type="ARBA" id="ARBA00022801"/>
    </source>
</evidence>
<sequence>MLRRLFCAAALALTSLPALAQSAAEAEPAAAKPAAKNETPRSKADAAATATLAALLPHLAANDTIPLMDRSAMFAGDLSRLLSTYDASKSVATATDAALARDEDGKVQSILRRAMTLLGTPYRWGGTSPDAGFDCSGLVGYVFRTALGIELPRVSREMASQASSEMIKDRAALVAGDLVFFGRKGRIDHVGIYVGEGRFLHAPSTGKDVRTDSLLTGYWSGKFMQARRVEL</sequence>
<reference evidence="7 8" key="1">
    <citation type="submission" date="2015-10" db="EMBL/GenBank/DDBJ databases">
        <title>Genome sequencing and analysis of members of genus Stenotrophomonas.</title>
        <authorList>
            <person name="Patil P.P."/>
            <person name="Midha S."/>
            <person name="Patil P.B."/>
        </authorList>
    </citation>
    <scope>NUCLEOTIDE SEQUENCE [LARGE SCALE GENOMIC DNA]</scope>
    <source>
        <strain evidence="7 8">JCM 9942</strain>
    </source>
</reference>
<keyword evidence="8" id="KW-1185">Reference proteome</keyword>
<dbReference type="GO" id="GO:0006508">
    <property type="term" value="P:proteolysis"/>
    <property type="evidence" value="ECO:0007669"/>
    <property type="project" value="UniProtKB-KW"/>
</dbReference>
<dbReference type="EMBL" id="LLXS01000001">
    <property type="protein sequence ID" value="KRG45491.1"/>
    <property type="molecule type" value="Genomic_DNA"/>
</dbReference>
<dbReference type="PANTHER" id="PTHR47053:SF1">
    <property type="entry name" value="MUREIN DD-ENDOPEPTIDASE MEPH-RELATED"/>
    <property type="match status" value="1"/>
</dbReference>
<keyword evidence="2" id="KW-0645">Protease</keyword>
<evidence type="ECO:0000256" key="4">
    <source>
        <dbReference type="ARBA" id="ARBA00022807"/>
    </source>
</evidence>
<proteinExistence type="inferred from homology"/>
<evidence type="ECO:0000313" key="8">
    <source>
        <dbReference type="Proteomes" id="UP000050836"/>
    </source>
</evidence>
<gene>
    <name evidence="7" type="ORF">ARC78_00420</name>
</gene>
<dbReference type="InterPro" id="IPR038765">
    <property type="entry name" value="Papain-like_cys_pep_sf"/>
</dbReference>
<keyword evidence="3" id="KW-0378">Hydrolase</keyword>
<dbReference type="GO" id="GO:0008234">
    <property type="term" value="F:cysteine-type peptidase activity"/>
    <property type="evidence" value="ECO:0007669"/>
    <property type="project" value="UniProtKB-KW"/>
</dbReference>
<protein>
    <recommendedName>
        <fullName evidence="6">NlpC/P60 domain-containing protein</fullName>
    </recommendedName>
</protein>
<accession>A0A0R0AY87</accession>
<evidence type="ECO:0000313" key="7">
    <source>
        <dbReference type="EMBL" id="KRG45491.1"/>
    </source>
</evidence>
<keyword evidence="4" id="KW-0788">Thiol protease</keyword>
<dbReference type="AlphaFoldDB" id="A0A0R0AY87"/>
<feature type="domain" description="NlpC/P60" evidence="6">
    <location>
        <begin position="104"/>
        <end position="230"/>
    </location>
</feature>
<keyword evidence="5" id="KW-0732">Signal</keyword>
<dbReference type="Proteomes" id="UP000050836">
    <property type="component" value="Unassembled WGS sequence"/>
</dbReference>